<keyword evidence="7" id="KW-1185">Reference proteome</keyword>
<dbReference type="PANTHER" id="PTHR44307">
    <property type="entry name" value="PHOSPHOETHANOLAMINE METHYLTRANSFERASE"/>
    <property type="match status" value="1"/>
</dbReference>
<dbReference type="GO" id="GO:0032259">
    <property type="term" value="P:methylation"/>
    <property type="evidence" value="ECO:0007669"/>
    <property type="project" value="UniProtKB-KW"/>
</dbReference>
<dbReference type="InterPro" id="IPR029063">
    <property type="entry name" value="SAM-dependent_MTases_sf"/>
</dbReference>
<dbReference type="GO" id="GO:0000234">
    <property type="term" value="F:phosphoethanolamine N-methyltransferase activity"/>
    <property type="evidence" value="ECO:0007669"/>
    <property type="project" value="UniProtKB-EC"/>
</dbReference>
<evidence type="ECO:0000313" key="7">
    <source>
        <dbReference type="Proteomes" id="UP000601522"/>
    </source>
</evidence>
<protein>
    <submittedName>
        <fullName evidence="6">Methyltransferase domain-containing protein</fullName>
    </submittedName>
</protein>
<evidence type="ECO:0000256" key="1">
    <source>
        <dbReference type="ARBA" id="ARBA00005189"/>
    </source>
</evidence>
<evidence type="ECO:0000256" key="4">
    <source>
        <dbReference type="ARBA" id="ARBA00025707"/>
    </source>
</evidence>
<evidence type="ECO:0000256" key="2">
    <source>
        <dbReference type="ARBA" id="ARBA00022603"/>
    </source>
</evidence>
<dbReference type="CDD" id="cd02440">
    <property type="entry name" value="AdoMet_MTases"/>
    <property type="match status" value="1"/>
</dbReference>
<keyword evidence="3" id="KW-0808">Transferase</keyword>
<dbReference type="RefSeq" id="WP_249322742.1">
    <property type="nucleotide sequence ID" value="NZ_JACRTK010000001.1"/>
</dbReference>
<evidence type="ECO:0000259" key="5">
    <source>
        <dbReference type="Pfam" id="PF13847"/>
    </source>
</evidence>
<dbReference type="EMBL" id="JACRTK010000001">
    <property type="protein sequence ID" value="MBC8589931.1"/>
    <property type="molecule type" value="Genomic_DNA"/>
</dbReference>
<sequence length="250" mass="28958">MDLLELIIEYHKDNERQGPGSEEATLKALGYLPYLNEKIKILDVGCGTGGQTITLAKNTGAQITAVDMFPQFLEMLMKKSKVNNLTNRIVAKEMLMESLTFKESSFDVIWSEGAIYNIGFEKGLSLWRKYLKDNGYIAVSEISWLTDTRPDEIVQYWVNAYPEIDTIENKLSVINKCGYTSVAHFVLDDKCWLDNYYQPILERSEAFMKKYDYTDEVKEFVEAGKIEADMYNRFKDYYSYVFYIAKKPVT</sequence>
<proteinExistence type="predicted"/>
<dbReference type="InterPro" id="IPR025714">
    <property type="entry name" value="Methyltranfer_dom"/>
</dbReference>
<dbReference type="Pfam" id="PF13847">
    <property type="entry name" value="Methyltransf_31"/>
    <property type="match status" value="1"/>
</dbReference>
<dbReference type="Gene3D" id="3.40.50.150">
    <property type="entry name" value="Vaccinia Virus protein VP39"/>
    <property type="match status" value="1"/>
</dbReference>
<feature type="domain" description="Methyltransferase" evidence="5">
    <location>
        <begin position="36"/>
        <end position="159"/>
    </location>
</feature>
<evidence type="ECO:0000256" key="3">
    <source>
        <dbReference type="ARBA" id="ARBA00022679"/>
    </source>
</evidence>
<dbReference type="PANTHER" id="PTHR44307:SF2">
    <property type="entry name" value="PHOSPHOETHANOLAMINE METHYLTRANSFERASE ISOFORM X1"/>
    <property type="match status" value="1"/>
</dbReference>
<comment type="pathway">
    <text evidence="1">Lipid metabolism.</text>
</comment>
<accession>A0A926EVZ6</accession>
<reference evidence="6 7" key="1">
    <citation type="submission" date="2020-08" db="EMBL/GenBank/DDBJ databases">
        <title>Genome public.</title>
        <authorList>
            <person name="Liu C."/>
            <person name="Sun Q."/>
        </authorList>
    </citation>
    <scope>NUCLEOTIDE SEQUENCE [LARGE SCALE GENOMIC DNA]</scope>
    <source>
        <strain evidence="6 7">NSJ-26</strain>
    </source>
</reference>
<comment type="pathway">
    <text evidence="4">Phospholipid metabolism.</text>
</comment>
<organism evidence="6 7">
    <name type="scientific">Wansuia hejianensis</name>
    <dbReference type="NCBI Taxonomy" id="2763667"/>
    <lineage>
        <taxon>Bacteria</taxon>
        <taxon>Bacillati</taxon>
        <taxon>Bacillota</taxon>
        <taxon>Clostridia</taxon>
        <taxon>Lachnospirales</taxon>
        <taxon>Lachnospiraceae</taxon>
        <taxon>Wansuia</taxon>
    </lineage>
</organism>
<dbReference type="Proteomes" id="UP000601522">
    <property type="component" value="Unassembled WGS sequence"/>
</dbReference>
<dbReference type="SUPFAM" id="SSF53335">
    <property type="entry name" value="S-adenosyl-L-methionine-dependent methyltransferases"/>
    <property type="match status" value="1"/>
</dbReference>
<name>A0A926EVZ6_9FIRM</name>
<comment type="caution">
    <text evidence="6">The sequence shown here is derived from an EMBL/GenBank/DDBJ whole genome shotgun (WGS) entry which is preliminary data.</text>
</comment>
<gene>
    <name evidence="6" type="ORF">H8689_02080</name>
</gene>
<evidence type="ECO:0000313" key="6">
    <source>
        <dbReference type="EMBL" id="MBC8589931.1"/>
    </source>
</evidence>
<dbReference type="AlphaFoldDB" id="A0A926EVZ6"/>
<keyword evidence="2 6" id="KW-0489">Methyltransferase</keyword>